<evidence type="ECO:0000259" key="1">
    <source>
        <dbReference type="Pfam" id="PF07143"/>
    </source>
</evidence>
<feature type="domain" description="AttH" evidence="1">
    <location>
        <begin position="60"/>
        <end position="216"/>
    </location>
</feature>
<dbReference type="Pfam" id="PF17186">
    <property type="entry name" value="Lipocalin_9"/>
    <property type="match status" value="1"/>
</dbReference>
<protein>
    <recommendedName>
        <fullName evidence="1">AttH domain-containing protein</fullName>
    </recommendedName>
</protein>
<dbReference type="RefSeq" id="WP_342825993.1">
    <property type="nucleotide sequence ID" value="NZ_CP046146.1"/>
</dbReference>
<sequence>MSTKRYVFSLVLLVVVLAIAGCVKTAEPREIPANAEPDPTATPAPITLPQDELAHDARLEWWYHSGHLESEIGREFGFHFVVFKADDGLGEPNYVAQLGIIDVETGEHYDLSRAEAGTRKVGGGAMTLGIADWVYGLLPIDGSHLFVANSGEIGLSLDMEATSPVMLHNEIGWLPTEAGATYYYSWPRQEAVGQLVIDGETINVTGTSWFDHQWGDFFVLGKPAGWQWFAAHLDDGASLMITEARGIDGEVADTYGTYMSPEGDVVDLKQESDGISVQAIDEWVNQLTGTVYPWGWTINIESLDLNLTITPLAGDQEMHGGLPAASTYWEGKSTVVGHQGGRAILGDAYVELSGYTDPDPVEWMRRR</sequence>
<keyword evidence="4" id="KW-1185">Reference proteome</keyword>
<dbReference type="EMBL" id="CP046147">
    <property type="protein sequence ID" value="WFG40091.1"/>
    <property type="molecule type" value="Genomic_DNA"/>
</dbReference>
<name>A0AAJ5ZHI2_9CHLR</name>
<accession>A0AAJ5ZHI2</accession>
<evidence type="ECO:0000313" key="4">
    <source>
        <dbReference type="Proteomes" id="UP001219901"/>
    </source>
</evidence>
<dbReference type="InterPro" id="IPR023374">
    <property type="entry name" value="AttH-like_dom_sf"/>
</dbReference>
<dbReference type="SUPFAM" id="SSF159245">
    <property type="entry name" value="AttH-like"/>
    <property type="match status" value="1"/>
</dbReference>
<evidence type="ECO:0000313" key="2">
    <source>
        <dbReference type="EMBL" id="MDG0867537.1"/>
    </source>
</evidence>
<gene>
    <name evidence="2" type="ORF">GKO46_10720</name>
    <name evidence="3" type="ORF">GKO48_10820</name>
</gene>
<reference evidence="4 5" key="1">
    <citation type="submission" date="2019-11" db="EMBL/GenBank/DDBJ databases">
        <authorList>
            <person name="Cho J.-C."/>
        </authorList>
    </citation>
    <scope>NUCLEOTIDE SEQUENCE [LARGE SCALE GENOMIC DNA]</scope>
    <source>
        <strain evidence="3 4">JH1073</strain>
        <strain evidence="2 5">JH702</strain>
    </source>
</reference>
<dbReference type="InterPro" id="IPR010791">
    <property type="entry name" value="AttH_dom"/>
</dbReference>
<dbReference type="Pfam" id="PF07143">
    <property type="entry name" value="CrtC"/>
    <property type="match status" value="1"/>
</dbReference>
<dbReference type="AlphaFoldDB" id="A0AAJ5ZHI2"/>
<evidence type="ECO:0000313" key="5">
    <source>
        <dbReference type="Proteomes" id="UP001321249"/>
    </source>
</evidence>
<dbReference type="Gene3D" id="2.40.370.10">
    <property type="entry name" value="AttH-like domain"/>
    <property type="match status" value="2"/>
</dbReference>
<evidence type="ECO:0000313" key="3">
    <source>
        <dbReference type="EMBL" id="WFG40091.1"/>
    </source>
</evidence>
<dbReference type="PANTHER" id="PTHR38591">
    <property type="entry name" value="HYDROLASE"/>
    <property type="match status" value="1"/>
</dbReference>
<reference evidence="4" key="3">
    <citation type="submission" date="2023-06" db="EMBL/GenBank/DDBJ databases">
        <title>Pangenomics reveal diversification of enzyme families and niche specialization in globally abundant SAR202 bacteria.</title>
        <authorList>
            <person name="Saw J.H.W."/>
        </authorList>
    </citation>
    <scope>NUCLEOTIDE SEQUENCE [LARGE SCALE GENOMIC DNA]</scope>
    <source>
        <strain evidence="4">JH1073</strain>
    </source>
</reference>
<reference evidence="3" key="2">
    <citation type="journal article" date="2023" name="Nat. Commun.">
        <title>Cultivation of marine bacteria of the SAR202 clade.</title>
        <authorList>
            <person name="Lim Y."/>
            <person name="Seo J.H."/>
            <person name="Giovannoni S.J."/>
            <person name="Kang I."/>
            <person name="Cho J.C."/>
        </authorList>
    </citation>
    <scope>NUCLEOTIDE SEQUENCE</scope>
    <source>
        <strain evidence="3">JH1073</strain>
    </source>
</reference>
<proteinExistence type="predicted"/>
<dbReference type="Proteomes" id="UP001219901">
    <property type="component" value="Chromosome"/>
</dbReference>
<dbReference type="PROSITE" id="PS51257">
    <property type="entry name" value="PROKAR_LIPOPROTEIN"/>
    <property type="match status" value="1"/>
</dbReference>
<dbReference type="PANTHER" id="PTHR38591:SF1">
    <property type="entry name" value="BLL1000 PROTEIN"/>
    <property type="match status" value="1"/>
</dbReference>
<dbReference type="EMBL" id="WMBE01000003">
    <property type="protein sequence ID" value="MDG0867537.1"/>
    <property type="molecule type" value="Genomic_DNA"/>
</dbReference>
<dbReference type="Proteomes" id="UP001321249">
    <property type="component" value="Unassembled WGS sequence"/>
</dbReference>
<organism evidence="3 4">
    <name type="scientific">Candidatus Lucifugimonas marina</name>
    <dbReference type="NCBI Taxonomy" id="3038979"/>
    <lineage>
        <taxon>Bacteria</taxon>
        <taxon>Bacillati</taxon>
        <taxon>Chloroflexota</taxon>
        <taxon>Dehalococcoidia</taxon>
        <taxon>SAR202 cluster</taxon>
        <taxon>Candidatus Lucifugimonadales</taxon>
        <taxon>Candidatus Lucifugimonadaceae</taxon>
        <taxon>Candidatus Lucifugimonas</taxon>
    </lineage>
</organism>